<dbReference type="AlphaFoldDB" id="A0A918HP68"/>
<dbReference type="Proteomes" id="UP000646776">
    <property type="component" value="Unassembled WGS sequence"/>
</dbReference>
<keyword evidence="2" id="KW-1185">Reference proteome</keyword>
<reference evidence="1" key="2">
    <citation type="submission" date="2020-09" db="EMBL/GenBank/DDBJ databases">
        <authorList>
            <person name="Sun Q."/>
            <person name="Ohkuma M."/>
        </authorList>
    </citation>
    <scope>NUCLEOTIDE SEQUENCE</scope>
    <source>
        <strain evidence="1">JCM 4125</strain>
    </source>
</reference>
<name>A0A918HP68_9ACTN</name>
<evidence type="ECO:0000313" key="1">
    <source>
        <dbReference type="EMBL" id="GGT90059.1"/>
    </source>
</evidence>
<protein>
    <submittedName>
        <fullName evidence="1">Uncharacterized protein</fullName>
    </submittedName>
</protein>
<comment type="caution">
    <text evidence="1">The sequence shown here is derived from an EMBL/GenBank/DDBJ whole genome shotgun (WGS) entry which is preliminary data.</text>
</comment>
<proteinExistence type="predicted"/>
<gene>
    <name evidence="1" type="ORF">GCM10010226_80270</name>
</gene>
<evidence type="ECO:0000313" key="2">
    <source>
        <dbReference type="Proteomes" id="UP000646776"/>
    </source>
</evidence>
<reference evidence="1" key="1">
    <citation type="journal article" date="2014" name="Int. J. Syst. Evol. Microbiol.">
        <title>Complete genome sequence of Corynebacterium casei LMG S-19264T (=DSM 44701T), isolated from a smear-ripened cheese.</title>
        <authorList>
            <consortium name="US DOE Joint Genome Institute (JGI-PGF)"/>
            <person name="Walter F."/>
            <person name="Albersmeier A."/>
            <person name="Kalinowski J."/>
            <person name="Ruckert C."/>
        </authorList>
    </citation>
    <scope>NUCLEOTIDE SEQUENCE</scope>
    <source>
        <strain evidence="1">JCM 4125</strain>
    </source>
</reference>
<sequence>MPYDQYSRAVTYRPQSWLAHSPSASRSAIALRTQAFSEGGTPPWMRRALSACTSTIPAISAFERPCLNNFRARTRRACANCGRDKEGTCGPDTMLDCHGGAHADG</sequence>
<accession>A0A918HP68</accession>
<organism evidence="1 2">
    <name type="scientific">Streptomyces phaeofaciens</name>
    <dbReference type="NCBI Taxonomy" id="68254"/>
    <lineage>
        <taxon>Bacteria</taxon>
        <taxon>Bacillati</taxon>
        <taxon>Actinomycetota</taxon>
        <taxon>Actinomycetes</taxon>
        <taxon>Kitasatosporales</taxon>
        <taxon>Streptomycetaceae</taxon>
        <taxon>Streptomyces</taxon>
    </lineage>
</organism>
<dbReference type="EMBL" id="BMSA01000037">
    <property type="protein sequence ID" value="GGT90059.1"/>
    <property type="molecule type" value="Genomic_DNA"/>
</dbReference>